<feature type="region of interest" description="Disordered" evidence="1">
    <location>
        <begin position="516"/>
        <end position="560"/>
    </location>
</feature>
<dbReference type="Proteomes" id="UP000691718">
    <property type="component" value="Unassembled WGS sequence"/>
</dbReference>
<dbReference type="InterPro" id="IPR044822">
    <property type="entry name" value="Myb_DNA-bind_4"/>
</dbReference>
<feature type="compositionally biased region" description="Acidic residues" evidence="1">
    <location>
        <begin position="803"/>
        <end position="815"/>
    </location>
</feature>
<evidence type="ECO:0000313" key="3">
    <source>
        <dbReference type="EMBL" id="CAG4945234.1"/>
    </source>
</evidence>
<protein>
    <submittedName>
        <fullName evidence="3">(apollo) hypothetical protein</fullName>
    </submittedName>
</protein>
<keyword evidence="4" id="KW-1185">Reference proteome</keyword>
<feature type="compositionally biased region" description="Polar residues" evidence="1">
    <location>
        <begin position="521"/>
        <end position="534"/>
    </location>
</feature>
<name>A0A8S3W8B4_PARAO</name>
<feature type="region of interest" description="Disordered" evidence="1">
    <location>
        <begin position="802"/>
        <end position="838"/>
    </location>
</feature>
<dbReference type="PANTHER" id="PTHR46704:SF9">
    <property type="entry name" value="BHLH DOMAIN-CONTAINING PROTEIN"/>
    <property type="match status" value="1"/>
</dbReference>
<evidence type="ECO:0000256" key="1">
    <source>
        <dbReference type="SAM" id="MobiDB-lite"/>
    </source>
</evidence>
<feature type="domain" description="Myb-like" evidence="2">
    <location>
        <begin position="360"/>
        <end position="421"/>
    </location>
</feature>
<feature type="domain" description="Myb-like" evidence="2">
    <location>
        <begin position="169"/>
        <end position="230"/>
    </location>
</feature>
<evidence type="ECO:0000259" key="2">
    <source>
        <dbReference type="SMART" id="SM00717"/>
    </source>
</evidence>
<dbReference type="SMART" id="SM00717">
    <property type="entry name" value="SANT"/>
    <property type="match status" value="3"/>
</dbReference>
<organism evidence="3 4">
    <name type="scientific">Parnassius apollo</name>
    <name type="common">Apollo butterfly</name>
    <name type="synonym">Papilio apollo</name>
    <dbReference type="NCBI Taxonomy" id="110799"/>
    <lineage>
        <taxon>Eukaryota</taxon>
        <taxon>Metazoa</taxon>
        <taxon>Ecdysozoa</taxon>
        <taxon>Arthropoda</taxon>
        <taxon>Hexapoda</taxon>
        <taxon>Insecta</taxon>
        <taxon>Pterygota</taxon>
        <taxon>Neoptera</taxon>
        <taxon>Endopterygota</taxon>
        <taxon>Lepidoptera</taxon>
        <taxon>Glossata</taxon>
        <taxon>Ditrysia</taxon>
        <taxon>Papilionoidea</taxon>
        <taxon>Papilionidae</taxon>
        <taxon>Parnassiinae</taxon>
        <taxon>Parnassini</taxon>
        <taxon>Parnassius</taxon>
        <taxon>Parnassius</taxon>
    </lineage>
</organism>
<accession>A0A8S3W8B4</accession>
<proteinExistence type="predicted"/>
<dbReference type="PANTHER" id="PTHR46704">
    <property type="entry name" value="CXC DOMAIN-CONTAINING PROTEIN-RELATED"/>
    <property type="match status" value="1"/>
</dbReference>
<dbReference type="EMBL" id="CAJQZP010000200">
    <property type="protein sequence ID" value="CAG4945234.1"/>
    <property type="molecule type" value="Genomic_DNA"/>
</dbReference>
<dbReference type="SMART" id="SM00595">
    <property type="entry name" value="MADF"/>
    <property type="match status" value="3"/>
</dbReference>
<sequence>MDWNNSHNQGYWFVLREDQSNVIFSSNNFTIQNPQIAGPETKYIVDDVDNKQYIQINEAPTTIQNETVDQCDKEILEPSKDDNFWDRNKIKLLLTLCLEDKFKMVNKDKMLWNDIAVIVGTSPDECDKKFRNLRRTYIRLYKKKKLGKDIKWIHYNICEEVFKDCKSLSPSILESWEDSKIRRLLNLYLENINKFRSRECLQKDVWKEIASQLNTTEYNCYHKFKNLKRTYFNWLERSQETGKLIKWPYQHYFERIFYNYNPNAGPWDRNKIRQLIEAYGQIAHKFRNPRFQKKELWKEISNIVGESPSSCDRKFRNLKQTYIRLKIRAESGRSITKWCYYNDFESIYERNRYHTNDSTSSLVYKSHEEDYVVQLLTFYLENKHKFRDPLTKNKKLWRQIGPRLGLTPEECDKKFRNLKQTYIRLAGRKRETGKSNQWPYYTYFEQIYDEPRLHGECNHWCGVDNVTLTSIKKVVRDLYEKQDNDKFEKFVQVIEDSNSIQRERNKILKALLHRKSHLPQMKNQGPSLSDQPTTLPADEQRTTTASNEQPSTSAHEDDQTQVFQSLSSAATISQQAIPSTPKIKKSAWLFCDHVEKKLYDMDTSRLAGEIAKLESTKKNRFRDVAYELRNCITSLESTKLPDNLTPKDVILGECNIPEQLFNFVCDLVLGPDTRRKNSGDDLVKIKSVCSDLIYIVSKGRVKPSKHLTLGLSMKSMTSSRKVLTILNRYGHTIGYNLAEEIETEMTYSSQNENNAIPAGISRVDGLSTHVAFDNFDRFVDTATGKDTLHDTVGIIYQFRSENDDPDNIDNSDTSDSESLSAYVHEGSTEPLARARKRRRFEAPSKEIRPFVKTPFTSMTFLPFQTITETIDACHSDKSIAIDKDLVWSMSLSQIDSVPMWLSYNCKIGIDESKIQTVEYLSPINESPTSLAVVQETLNIAKEIAKNCNQQQIIATYDLAIAKLAMQIQHTKKPEFDDIFINLGAFHTQMAFFKAIGKYIDSSGLVEILVEAEALAEGSMNSFLDSKHFNRCKRLYPLASGALQILHFEKYLSEIDTDDVETLKEDLNAVMNISCGINESIVLPDSLDKILQGYKQFREITLQGGHGKTAQYYLQYTELINIFLRFSRSIRCSNFELLLRFYLRNEFREGVFGIRRTKSYLGRSPIDLTLEQTINADAGNTLTGVSHFTNSIAARERWALSHSVRTKIMSSVKAEIGLSQADDTSYTLQKNRIEKDSKTLNNIVKTMKKTMNPFSENVDKDRLFNLSTGKAASSNVTDYLLNVKSLGQEQKLKFFSECSEDSTRFVRSISRNKINNFASDCVKKSIKSTTGDKNTIIKMERDIFGRLLAIAINQKVDIGYCLSFPLAPLPPALFHCSGDIMKTDKSTLSK</sequence>
<feature type="compositionally biased region" description="Polar residues" evidence="1">
    <location>
        <begin position="542"/>
        <end position="553"/>
    </location>
</feature>
<evidence type="ECO:0000313" key="4">
    <source>
        <dbReference type="Proteomes" id="UP000691718"/>
    </source>
</evidence>
<comment type="caution">
    <text evidence="3">The sequence shown here is derived from an EMBL/GenBank/DDBJ whole genome shotgun (WGS) entry which is preliminary data.</text>
</comment>
<gene>
    <name evidence="3" type="ORF">PAPOLLO_LOCUS3044</name>
</gene>
<reference evidence="3" key="1">
    <citation type="submission" date="2021-04" db="EMBL/GenBank/DDBJ databases">
        <authorList>
            <person name="Tunstrom K."/>
        </authorList>
    </citation>
    <scope>NUCLEOTIDE SEQUENCE</scope>
</reference>
<dbReference type="Pfam" id="PF13837">
    <property type="entry name" value="Myb_DNA-bind_4"/>
    <property type="match status" value="3"/>
</dbReference>
<dbReference type="OrthoDB" id="6346437at2759"/>
<dbReference type="InterPro" id="IPR001005">
    <property type="entry name" value="SANT/Myb"/>
</dbReference>
<feature type="domain" description="Myb-like" evidence="2">
    <location>
        <begin position="263"/>
        <end position="321"/>
    </location>
</feature>